<gene>
    <name evidence="1" type="ORF">LTR37_001617</name>
</gene>
<dbReference type="EMBL" id="JAUTXU010000008">
    <property type="protein sequence ID" value="KAK3723736.1"/>
    <property type="molecule type" value="Genomic_DNA"/>
</dbReference>
<accession>A0ACC3NVP5</accession>
<proteinExistence type="predicted"/>
<keyword evidence="2" id="KW-1185">Reference proteome</keyword>
<evidence type="ECO:0000313" key="1">
    <source>
        <dbReference type="EMBL" id="KAK3723736.1"/>
    </source>
</evidence>
<reference evidence="1" key="1">
    <citation type="submission" date="2023-07" db="EMBL/GenBank/DDBJ databases">
        <title>Black Yeasts Isolated from many extreme environments.</title>
        <authorList>
            <person name="Coleine C."/>
            <person name="Stajich J.E."/>
            <person name="Selbmann L."/>
        </authorList>
    </citation>
    <scope>NUCLEOTIDE SEQUENCE</scope>
    <source>
        <strain evidence="1">CCFEE 5714</strain>
    </source>
</reference>
<evidence type="ECO:0000313" key="2">
    <source>
        <dbReference type="Proteomes" id="UP001281147"/>
    </source>
</evidence>
<comment type="caution">
    <text evidence="1">The sequence shown here is derived from an EMBL/GenBank/DDBJ whole genome shotgun (WGS) entry which is preliminary data.</text>
</comment>
<name>A0ACC3NVP5_9PEZI</name>
<sequence>MSRTLQRIKHLLKRRRDRKRPGAAVQDEGRAEPVDQEIGSGTAEGVDEVVDGEIADGDDEGAPVAVDEVKIQYGEAHLLGLPAEIRNRIYDFAVPKGNTYPLKTGYPPICRVSRRFLSETGPIWRFCNAFVLHLKPLQILRKPEQVSDDYHYIKSLRIILQAIFMLYHEDELVLDSTRDTVCINIIKNTYSIFTCTSARSGKSGSTICLKNLCRISQESEVEQFRSLAPRFEFFEDVLDRQFVQAVNEEVIKCVAH</sequence>
<protein>
    <submittedName>
        <fullName evidence="1">Uncharacterized protein</fullName>
    </submittedName>
</protein>
<dbReference type="Proteomes" id="UP001281147">
    <property type="component" value="Unassembled WGS sequence"/>
</dbReference>
<organism evidence="1 2">
    <name type="scientific">Vermiconidia calcicola</name>
    <dbReference type="NCBI Taxonomy" id="1690605"/>
    <lineage>
        <taxon>Eukaryota</taxon>
        <taxon>Fungi</taxon>
        <taxon>Dikarya</taxon>
        <taxon>Ascomycota</taxon>
        <taxon>Pezizomycotina</taxon>
        <taxon>Dothideomycetes</taxon>
        <taxon>Dothideomycetidae</taxon>
        <taxon>Mycosphaerellales</taxon>
        <taxon>Extremaceae</taxon>
        <taxon>Vermiconidia</taxon>
    </lineage>
</organism>